<gene>
    <name evidence="15" type="ORF">PtrM4_088780</name>
</gene>
<keyword evidence="10" id="KW-1133">Transmembrane helix</keyword>
<evidence type="ECO:0000256" key="7">
    <source>
        <dbReference type="ARBA" id="ARBA00022679"/>
    </source>
</evidence>
<evidence type="ECO:0000256" key="14">
    <source>
        <dbReference type="ARBA" id="ARBA00048064"/>
    </source>
</evidence>
<evidence type="ECO:0000256" key="1">
    <source>
        <dbReference type="ARBA" id="ARBA00004477"/>
    </source>
</evidence>
<keyword evidence="6" id="KW-0328">Glycosyltransferase</keyword>
<dbReference type="UniPathway" id="UPA00378"/>
<evidence type="ECO:0000256" key="11">
    <source>
        <dbReference type="ARBA" id="ARBA00023136"/>
    </source>
</evidence>
<comment type="subcellular location">
    <subcellularLocation>
        <location evidence="1">Endoplasmic reticulum membrane</location>
        <topology evidence="1">Multi-pass membrane protein</topology>
    </subcellularLocation>
</comment>
<dbReference type="KEGG" id="ptrr:90956212"/>
<proteinExistence type="inferred from homology"/>
<dbReference type="PANTHER" id="PTHR12989">
    <property type="entry name" value="ALPHA-1,2-GLUCOSYLTRANSFERASE ALG10"/>
    <property type="match status" value="1"/>
</dbReference>
<dbReference type="EC" id="2.4.1.256" evidence="4"/>
<evidence type="ECO:0000256" key="5">
    <source>
        <dbReference type="ARBA" id="ARBA00018512"/>
    </source>
</evidence>
<evidence type="ECO:0000256" key="8">
    <source>
        <dbReference type="ARBA" id="ARBA00022692"/>
    </source>
</evidence>
<dbReference type="Proteomes" id="UP000245464">
    <property type="component" value="Chromosome 4"/>
</dbReference>
<evidence type="ECO:0000256" key="10">
    <source>
        <dbReference type="ARBA" id="ARBA00022989"/>
    </source>
</evidence>
<evidence type="ECO:0000313" key="15">
    <source>
        <dbReference type="EMBL" id="KAF7571378.1"/>
    </source>
</evidence>
<comment type="caution">
    <text evidence="15">The sequence shown here is derived from an EMBL/GenBank/DDBJ whole genome shotgun (WGS) entry which is preliminary data.</text>
</comment>
<comment type="pathway">
    <text evidence="2">Protein modification; protein glycosylation.</text>
</comment>
<dbReference type="GO" id="GO:0005789">
    <property type="term" value="C:endoplasmic reticulum membrane"/>
    <property type="evidence" value="ECO:0007669"/>
    <property type="project" value="UniProtKB-SubCell"/>
</dbReference>
<keyword evidence="9" id="KW-0256">Endoplasmic reticulum</keyword>
<comment type="function">
    <text evidence="13">Dol-P-Glc:Glc(2)Man(9)GlcNAc(2)-PP-Dol alpha-1,2-glucosyltransferase that operates in the biosynthetic pathway of dolichol-linked oligosaccharides, the glycan precursors employed in protein asparagine (N)-glycosylation. The assembly of dolichol-linked oligosaccharides begins on the cytosolic side of the endoplasmic reticulum membrane and finishes in its lumen. The sequential addition of sugars to dolichol pyrophosphate produces dolichol-linked oligosaccharides containing fourteen sugars, including two GlcNAcs, nine mannoses and three glucoses. Once assembled, the oligosaccharide is transferred from the lipid to nascent proteins by oligosaccharyltransferases. In the lumen of the endoplasmic reticulum, adds the third and last glucose residue from dolichyl phosphate glucose (Dol-P-Glc) onto the lipid-linked oligosaccharide intermediate Glc(2)Man(9)GlcNAc(2)-PP-Dol to produce Glc(3)Man(9)GlcNAc(2)-PP-Dol.</text>
</comment>
<sequence length="66" mass="7280">MVSVLESLSLPGALAFLVSVTATWSNYVSNIVPDAYLDEFFHVPQAKKYCEGDYSWDPKITTPPGL</sequence>
<keyword evidence="11" id="KW-0472">Membrane</keyword>
<dbReference type="GO" id="GO:0006488">
    <property type="term" value="P:dolichol-linked oligosaccharide biosynthetic process"/>
    <property type="evidence" value="ECO:0007669"/>
    <property type="project" value="InterPro"/>
</dbReference>
<evidence type="ECO:0000256" key="3">
    <source>
        <dbReference type="ARBA" id="ARBA00010600"/>
    </source>
</evidence>
<evidence type="ECO:0000256" key="2">
    <source>
        <dbReference type="ARBA" id="ARBA00004922"/>
    </source>
</evidence>
<dbReference type="InterPro" id="IPR016900">
    <property type="entry name" value="Alg10"/>
</dbReference>
<dbReference type="Pfam" id="PF04922">
    <property type="entry name" value="DIE2_ALG10"/>
    <property type="match status" value="1"/>
</dbReference>
<keyword evidence="8" id="KW-0812">Transmembrane</keyword>
<name>A0A5M9L329_9PLEO</name>
<dbReference type="GO" id="GO:0106073">
    <property type="term" value="F:dolichyl pyrophosphate Glc2Man9GlcNAc2 alpha-1,2-glucosyltransferase activity"/>
    <property type="evidence" value="ECO:0007669"/>
    <property type="project" value="UniProtKB-EC"/>
</dbReference>
<protein>
    <recommendedName>
        <fullName evidence="5">Dol-P-Glc:Glc(2)Man(9)GlcNAc(2)-PP-Dol alpha-1,2-glucosyltransferase</fullName>
        <ecNumber evidence="4">2.4.1.256</ecNumber>
    </recommendedName>
    <alternativeName>
        <fullName evidence="12">Asparagine-linked glycosylation protein 10</fullName>
    </alternativeName>
</protein>
<evidence type="ECO:0000256" key="12">
    <source>
        <dbReference type="ARBA" id="ARBA00032069"/>
    </source>
</evidence>
<evidence type="ECO:0000256" key="6">
    <source>
        <dbReference type="ARBA" id="ARBA00022676"/>
    </source>
</evidence>
<evidence type="ECO:0000256" key="4">
    <source>
        <dbReference type="ARBA" id="ARBA00011967"/>
    </source>
</evidence>
<accession>A0A5M9L329</accession>
<dbReference type="PANTHER" id="PTHR12989:SF10">
    <property type="entry name" value="DOL-P-GLC:GLC(2)MAN(9)GLCNAC(2)-PP-DOL ALPHA-1,2-GLUCOSYLTRANSFERASE-RELATED"/>
    <property type="match status" value="1"/>
</dbReference>
<evidence type="ECO:0000256" key="9">
    <source>
        <dbReference type="ARBA" id="ARBA00022824"/>
    </source>
</evidence>
<evidence type="ECO:0000256" key="13">
    <source>
        <dbReference type="ARBA" id="ARBA00044727"/>
    </source>
</evidence>
<dbReference type="EMBL" id="NQIK02000004">
    <property type="protein sequence ID" value="KAF7571378.1"/>
    <property type="molecule type" value="Genomic_DNA"/>
</dbReference>
<evidence type="ECO:0000313" key="16">
    <source>
        <dbReference type="Proteomes" id="UP000245464"/>
    </source>
</evidence>
<dbReference type="RefSeq" id="XP_065962521.1">
    <property type="nucleotide sequence ID" value="XM_066106853.1"/>
</dbReference>
<comment type="catalytic activity">
    <reaction evidence="14">
        <text>an alpha-D-Glc-(1-&gt;3)-alpha-D-Glc-(1-&gt;3)-alpha-D-Man-(1-&gt;2)-alpha-D-Man-(1-&gt;2)-alpha-D-Man-(1-&gt;3)-[alpha-D-Man-(1-&gt;2)-alpha-D-Man-(1-&gt;3)-[alpha-D-Man-(1-&gt;2)-alpha-D-Man-(1-&gt;6)]-alpha-D-Man-(1-&gt;6)]-beta-D-Man-(1-&gt;4)-beta-D-GlcNAc-(1-&gt;4)-alpha-D-GlcNAc-diphospho-di-trans,poly-cis-dolichol + a di-trans,poly-cis-dolichyl beta-D-glucosyl phosphate = a alpha-D-Glc-(1-&gt;2)-alpha-D-Glc-(1-&gt;3)-alpha-D-Glc-(1-&gt;3)-alpha-D-Man-(1-&gt;2)-alpha-D-Man-(1-&gt;2)-alpha-D-Man-(1-&gt;3)-[alpha-D-Man-(1-&gt;2)-alpha-D-Man-(1-&gt;3)-[alpha-D-Man-(1-&gt;2)-alpha-D-Man-(1-&gt;6)]-alpha-D-Man-(1-&gt;6)]-beta-D-Man-(1-&gt;4)-beta-D-GlcNAc-(1-&gt;4)-alpha-D-GlcNAc-diphospho-di-trans,poly-cis-dolichol + a di-trans,poly-cis-dolichyl phosphate + H(+)</text>
        <dbReference type="Rhea" id="RHEA:29543"/>
        <dbReference type="Rhea" id="RHEA-COMP:19498"/>
        <dbReference type="Rhea" id="RHEA-COMP:19502"/>
        <dbReference type="Rhea" id="RHEA-COMP:19512"/>
        <dbReference type="Rhea" id="RHEA-COMP:19522"/>
        <dbReference type="ChEBI" id="CHEBI:15378"/>
        <dbReference type="ChEBI" id="CHEBI:57525"/>
        <dbReference type="ChEBI" id="CHEBI:57683"/>
        <dbReference type="ChEBI" id="CHEBI:132522"/>
        <dbReference type="ChEBI" id="CHEBI:132523"/>
        <dbReference type="EC" id="2.4.1.256"/>
    </reaction>
    <physiologicalReaction direction="left-to-right" evidence="14">
        <dbReference type="Rhea" id="RHEA:29544"/>
    </physiologicalReaction>
</comment>
<keyword evidence="7" id="KW-0808">Transferase</keyword>
<comment type="similarity">
    <text evidence="3">Belongs to the ALG10 glucosyltransferase family.</text>
</comment>
<organism evidence="15 16">
    <name type="scientific">Pyrenophora tritici-repentis</name>
    <dbReference type="NCBI Taxonomy" id="45151"/>
    <lineage>
        <taxon>Eukaryota</taxon>
        <taxon>Fungi</taxon>
        <taxon>Dikarya</taxon>
        <taxon>Ascomycota</taxon>
        <taxon>Pezizomycotina</taxon>
        <taxon>Dothideomycetes</taxon>
        <taxon>Pleosporomycetidae</taxon>
        <taxon>Pleosporales</taxon>
        <taxon>Pleosporineae</taxon>
        <taxon>Pleosporaceae</taxon>
        <taxon>Pyrenophora</taxon>
    </lineage>
</organism>
<dbReference type="AlphaFoldDB" id="A0A5M9L329"/>
<dbReference type="GeneID" id="90956212"/>
<reference evidence="15" key="1">
    <citation type="journal article" date="2018" name="BMC Genomics">
        <title>Comparative genomics of the wheat fungal pathogen Pyrenophora tritici-repentis reveals chromosomal variations and genome plasticity.</title>
        <authorList>
            <person name="Moolhuijzen P."/>
            <person name="See P.T."/>
            <person name="Hane J.K."/>
            <person name="Shi G."/>
            <person name="Liu Z."/>
            <person name="Oliver R.P."/>
            <person name="Moffat C.S."/>
        </authorList>
    </citation>
    <scope>NUCLEOTIDE SEQUENCE [LARGE SCALE GENOMIC DNA]</scope>
    <source>
        <strain evidence="15">M4</strain>
    </source>
</reference>